<dbReference type="InterPro" id="IPR028081">
    <property type="entry name" value="Leu-bd"/>
</dbReference>
<dbReference type="EMBL" id="CP087714">
    <property type="protein sequence ID" value="XAT63624.1"/>
    <property type="molecule type" value="Genomic_DNA"/>
</dbReference>
<feature type="domain" description="Leucine-binding protein" evidence="3">
    <location>
        <begin position="57"/>
        <end position="384"/>
    </location>
</feature>
<reference evidence="4 5" key="1">
    <citation type="submission" date="2021-11" db="EMBL/GenBank/DDBJ databases">
        <title>Whole genome of Geoglobus acetivorans.</title>
        <authorList>
            <person name="Liu D."/>
        </authorList>
    </citation>
    <scope>NUCLEOTIDE SEQUENCE [LARGE SCALE GENOMIC DNA]</scope>
    <source>
        <strain evidence="4 5">SBH6</strain>
    </source>
</reference>
<dbReference type="InterPro" id="IPR028082">
    <property type="entry name" value="Peripla_BP_I"/>
</dbReference>
<feature type="compositionally biased region" description="Low complexity" evidence="2">
    <location>
        <begin position="41"/>
        <end position="50"/>
    </location>
</feature>
<dbReference type="PROSITE" id="PS51257">
    <property type="entry name" value="PROKAR_LIPOPROTEIN"/>
    <property type="match status" value="1"/>
</dbReference>
<evidence type="ECO:0000256" key="2">
    <source>
        <dbReference type="SAM" id="MobiDB-lite"/>
    </source>
</evidence>
<dbReference type="RefSeq" id="WP_193807165.1">
    <property type="nucleotide sequence ID" value="NZ_CP087714.1"/>
</dbReference>
<evidence type="ECO:0000259" key="3">
    <source>
        <dbReference type="Pfam" id="PF13458"/>
    </source>
</evidence>
<keyword evidence="5" id="KW-1185">Reference proteome</keyword>
<feature type="region of interest" description="Disordered" evidence="2">
    <location>
        <begin position="23"/>
        <end position="52"/>
    </location>
</feature>
<dbReference type="CDD" id="cd06345">
    <property type="entry name" value="PBP1_ABC_ligand_binding-like"/>
    <property type="match status" value="1"/>
</dbReference>
<feature type="compositionally biased region" description="Pro residues" evidence="2">
    <location>
        <begin position="28"/>
        <end position="40"/>
    </location>
</feature>
<name>A0ABZ3H2W7_GEOAI</name>
<dbReference type="Gene3D" id="3.40.50.2300">
    <property type="match status" value="2"/>
</dbReference>
<evidence type="ECO:0000313" key="4">
    <source>
        <dbReference type="EMBL" id="XAT63624.1"/>
    </source>
</evidence>
<sequence length="442" mass="48367">MMKKLILVLVLVAALALGCAQEQKPEATPTPTPQATPTPTPQATATPTPKFGGKTEVVIGVIGPMSLPEGTAEKNAAQLAVDEINAQGGILGLPVKLVVGDTKLNPDTATAEFRRLATQENADMITGGFSSGVMSAMMEVMAETKTIFLSDASSPVHPKMVAENYDKYKYWFRVSQNNGSTFALDLAAMIDYLRSKGVEINKVYIIRDEHVWTDPVVAGLTPLLEERGIEIVGDQKVPRGFTEYEQILLDAQDKGADLIMPILAISGTGDVLAKQWAELQIPAILGGHDLAAIDAQFYEKTGGAANYELFLVDGGVLITSPPTEMAAKFIENYKKKYGHYPESHQAYGAYDAVYLYKMAVEAAYKDGEKNPFDPDVVVKYLEKYKPGNPAKLTRNIAFYSNHALVWGDEYVRNFIAQWQDGKQYYLYPSTVANGDLKLPPWI</sequence>
<protein>
    <submittedName>
        <fullName evidence="4">ABC transporter substrate-binding protein</fullName>
    </submittedName>
</protein>
<evidence type="ECO:0000256" key="1">
    <source>
        <dbReference type="ARBA" id="ARBA00022729"/>
    </source>
</evidence>
<organism evidence="4 5">
    <name type="scientific">Geoglobus acetivorans</name>
    <dbReference type="NCBI Taxonomy" id="565033"/>
    <lineage>
        <taxon>Archaea</taxon>
        <taxon>Methanobacteriati</taxon>
        <taxon>Methanobacteriota</taxon>
        <taxon>Archaeoglobi</taxon>
        <taxon>Archaeoglobales</taxon>
        <taxon>Archaeoglobaceae</taxon>
        <taxon>Geoglobus</taxon>
    </lineage>
</organism>
<evidence type="ECO:0000313" key="5">
    <source>
        <dbReference type="Proteomes" id="UP001492541"/>
    </source>
</evidence>
<dbReference type="GeneID" id="90450080"/>
<dbReference type="InterPro" id="IPR051010">
    <property type="entry name" value="BCAA_transport"/>
</dbReference>
<dbReference type="Proteomes" id="UP001492541">
    <property type="component" value="Chromosome"/>
</dbReference>
<dbReference type="Pfam" id="PF13458">
    <property type="entry name" value="Peripla_BP_6"/>
    <property type="match status" value="1"/>
</dbReference>
<dbReference type="PANTHER" id="PTHR30483:SF6">
    <property type="entry name" value="PERIPLASMIC BINDING PROTEIN OF ABC TRANSPORTER FOR NATURAL AMINO ACIDS"/>
    <property type="match status" value="1"/>
</dbReference>
<accession>A0ABZ3H2W7</accession>
<keyword evidence="1" id="KW-0732">Signal</keyword>
<proteinExistence type="predicted"/>
<dbReference type="SUPFAM" id="SSF53822">
    <property type="entry name" value="Periplasmic binding protein-like I"/>
    <property type="match status" value="1"/>
</dbReference>
<gene>
    <name evidence="4" type="ORF">LPQ35_10255</name>
</gene>
<dbReference type="PANTHER" id="PTHR30483">
    <property type="entry name" value="LEUCINE-SPECIFIC-BINDING PROTEIN"/>
    <property type="match status" value="1"/>
</dbReference>